<dbReference type="EMBL" id="CP037421">
    <property type="protein sequence ID" value="QDT24801.1"/>
    <property type="molecule type" value="Genomic_DNA"/>
</dbReference>
<evidence type="ECO:0000313" key="2">
    <source>
        <dbReference type="Proteomes" id="UP000315647"/>
    </source>
</evidence>
<protein>
    <submittedName>
        <fullName evidence="1">Uncharacterized protein</fullName>
    </submittedName>
</protein>
<keyword evidence="2" id="KW-1185">Reference proteome</keyword>
<dbReference type="Proteomes" id="UP000315647">
    <property type="component" value="Chromosome"/>
</dbReference>
<reference evidence="1 2" key="1">
    <citation type="submission" date="2019-03" db="EMBL/GenBank/DDBJ databases">
        <title>Deep-cultivation of Planctomycetes and their phenomic and genomic characterization uncovers novel biology.</title>
        <authorList>
            <person name="Wiegand S."/>
            <person name="Jogler M."/>
            <person name="Boedeker C."/>
            <person name="Pinto D."/>
            <person name="Vollmers J."/>
            <person name="Rivas-Marin E."/>
            <person name="Kohn T."/>
            <person name="Peeters S.H."/>
            <person name="Heuer A."/>
            <person name="Rast P."/>
            <person name="Oberbeckmann S."/>
            <person name="Bunk B."/>
            <person name="Jeske O."/>
            <person name="Meyerdierks A."/>
            <person name="Storesund J.E."/>
            <person name="Kallscheuer N."/>
            <person name="Luecker S."/>
            <person name="Lage O.M."/>
            <person name="Pohl T."/>
            <person name="Merkel B.J."/>
            <person name="Hornburger P."/>
            <person name="Mueller R.-W."/>
            <person name="Bruemmer F."/>
            <person name="Labrenz M."/>
            <person name="Spormann A.M."/>
            <person name="Op den Camp H."/>
            <person name="Overmann J."/>
            <person name="Amann R."/>
            <person name="Jetten M.S.M."/>
            <person name="Mascher T."/>
            <person name="Medema M.H."/>
            <person name="Devos D.P."/>
            <person name="Kaster A.-K."/>
            <person name="Ovreas L."/>
            <person name="Rohde M."/>
            <person name="Galperin M.Y."/>
            <person name="Jogler C."/>
        </authorList>
    </citation>
    <scope>NUCLEOTIDE SEQUENCE [LARGE SCALE GENOMIC DNA]</scope>
    <source>
        <strain evidence="1 2">Enr10</strain>
    </source>
</reference>
<organism evidence="1 2">
    <name type="scientific">Gimesia panareensis</name>
    <dbReference type="NCBI Taxonomy" id="2527978"/>
    <lineage>
        <taxon>Bacteria</taxon>
        <taxon>Pseudomonadati</taxon>
        <taxon>Planctomycetota</taxon>
        <taxon>Planctomycetia</taxon>
        <taxon>Planctomycetales</taxon>
        <taxon>Planctomycetaceae</taxon>
        <taxon>Gimesia</taxon>
    </lineage>
</organism>
<sequence>MKVMIPVAHLLRAVKYVDAFRHNHAFQFASMLICYTRKSQVLIYDRSALINAVELFMT</sequence>
<gene>
    <name evidence="1" type="ORF">Enr10x_00930</name>
</gene>
<accession>A0A517PZJ0</accession>
<evidence type="ECO:0000313" key="1">
    <source>
        <dbReference type="EMBL" id="QDT24801.1"/>
    </source>
</evidence>
<proteinExistence type="predicted"/>
<dbReference type="AlphaFoldDB" id="A0A517PZJ0"/>
<accession>A0A518ABZ8</accession>
<name>A0A517PZJ0_9PLAN</name>